<dbReference type="Pfam" id="PF07883">
    <property type="entry name" value="Cupin_2"/>
    <property type="match status" value="1"/>
</dbReference>
<dbReference type="OrthoDB" id="9791297at2"/>
<accession>S0G544</accession>
<dbReference type="AlphaFoldDB" id="S0G544"/>
<dbReference type="PANTHER" id="PTHR35848:SF6">
    <property type="entry name" value="CUPIN TYPE-2 DOMAIN-CONTAINING PROTEIN"/>
    <property type="match status" value="1"/>
</dbReference>
<evidence type="ECO:0000256" key="1">
    <source>
        <dbReference type="ARBA" id="ARBA00022723"/>
    </source>
</evidence>
<dbReference type="RefSeq" id="WP_006963485.1">
    <property type="nucleotide sequence ID" value="NZ_APJX01000001.1"/>
</dbReference>
<dbReference type="InterPro" id="IPR014710">
    <property type="entry name" value="RmlC-like_jellyroll"/>
</dbReference>
<dbReference type="Proteomes" id="UP000014216">
    <property type="component" value="Unassembled WGS sequence"/>
</dbReference>
<evidence type="ECO:0000313" key="3">
    <source>
        <dbReference type="EMBL" id="EMS80924.1"/>
    </source>
</evidence>
<keyword evidence="1" id="KW-0479">Metal-binding</keyword>
<evidence type="ECO:0000313" key="4">
    <source>
        <dbReference type="Proteomes" id="UP000014216"/>
    </source>
</evidence>
<organism evidence="3 4">
    <name type="scientific">Desulfotignum phosphitoxidans DSM 13687</name>
    <dbReference type="NCBI Taxonomy" id="1286635"/>
    <lineage>
        <taxon>Bacteria</taxon>
        <taxon>Pseudomonadati</taxon>
        <taxon>Thermodesulfobacteriota</taxon>
        <taxon>Desulfobacteria</taxon>
        <taxon>Desulfobacterales</taxon>
        <taxon>Desulfobacteraceae</taxon>
        <taxon>Desulfotignum</taxon>
    </lineage>
</organism>
<dbReference type="GO" id="GO:0046872">
    <property type="term" value="F:metal ion binding"/>
    <property type="evidence" value="ECO:0007669"/>
    <property type="project" value="UniProtKB-KW"/>
</dbReference>
<dbReference type="PANTHER" id="PTHR35848">
    <property type="entry name" value="OXALATE-BINDING PROTEIN"/>
    <property type="match status" value="1"/>
</dbReference>
<keyword evidence="4" id="KW-1185">Reference proteome</keyword>
<name>S0G544_9BACT</name>
<comment type="caution">
    <text evidence="3">The sequence shown here is derived from an EMBL/GenBank/DDBJ whole genome shotgun (WGS) entry which is preliminary data.</text>
</comment>
<dbReference type="SUPFAM" id="SSF51182">
    <property type="entry name" value="RmlC-like cupins"/>
    <property type="match status" value="1"/>
</dbReference>
<dbReference type="EMBL" id="APJX01000001">
    <property type="protein sequence ID" value="EMS80924.1"/>
    <property type="molecule type" value="Genomic_DNA"/>
</dbReference>
<sequence length="136" mass="15761">MKVIHWTECKEKQIERFPYKGEQLDVIGTSIRWLSQHGEDENGIPEYGLRFFTIQPGGQIPIHNHFYHQTMYILSGEFECWEFDEKTDELKKKVACKPGTAVYIPSMQPHGMKNVTDEPATFLCCICNVYDEDAAL</sequence>
<feature type="domain" description="Cupin type-2" evidence="2">
    <location>
        <begin position="51"/>
        <end position="124"/>
    </location>
</feature>
<evidence type="ECO:0000259" key="2">
    <source>
        <dbReference type="Pfam" id="PF07883"/>
    </source>
</evidence>
<proteinExistence type="predicted"/>
<dbReference type="InterPro" id="IPR011051">
    <property type="entry name" value="RmlC_Cupin_sf"/>
</dbReference>
<reference evidence="3 4" key="1">
    <citation type="journal article" date="2013" name="Genome Announc.">
        <title>Draft Genome Sequence of Desulfotignum phosphitoxidans DSM 13687 Strain FiPS-3.</title>
        <authorList>
            <person name="Poehlein A."/>
            <person name="Daniel R."/>
            <person name="Simeonova D.D."/>
        </authorList>
    </citation>
    <scope>NUCLEOTIDE SEQUENCE [LARGE SCALE GENOMIC DNA]</scope>
    <source>
        <strain evidence="3 4">DSM 13687</strain>
    </source>
</reference>
<protein>
    <submittedName>
        <fullName evidence="3">Cupin 2 conserved barrel domain-containing protein</fullName>
    </submittedName>
</protein>
<dbReference type="InterPro" id="IPR013096">
    <property type="entry name" value="Cupin_2"/>
</dbReference>
<dbReference type="Gene3D" id="2.60.120.10">
    <property type="entry name" value="Jelly Rolls"/>
    <property type="match status" value="1"/>
</dbReference>
<dbReference type="InterPro" id="IPR051610">
    <property type="entry name" value="GPI/OXD"/>
</dbReference>
<gene>
    <name evidence="3" type="ORF">Dpo_1c00540</name>
</gene>